<dbReference type="EMBL" id="CP051635">
    <property type="protein sequence ID" value="UTD01365.1"/>
    <property type="molecule type" value="Genomic_DNA"/>
</dbReference>
<sequence length="541" mass="62902">MDIDLSRKIPIGVQSFEVMRNDKFLYVDKTPFLFKLAHSNRVYFLSRPRRFGKSLFLSTLKNYFLGQKELFKGLYLEKAEEKRAEIEKTEAWIEYPVLYMDFNVGRYDLDGALAESLDYFLKKQEKIYGLKNEGDSFGKRFQSLIETAYNKTGRQVVILVDEYDKPLLQTMGVNEDLNEEFRNTLKAFYSVIKTCDQYIRFAFLTGVTKFSKVSIFSDLNNLQDISMLNDYAEICGLTQAEIEKTFKPEIERLAKNTKNSYDKMLEELKKRYDGYKFSILGESVYNPFSILNTFNSGELKNYWFATGTPTFLVNYLKDAYYNIPDLDGKVELDESMLNEYRADAKAPIPILFQSGYLTIKEYIEEVNMYRLGFPNDEVRYGFLKNLFPSYSSLRPDETGVSIWKFVEDIRAGNVDSFMERMQAIIAGVPYDNLPKDKLKLREQNYQTAVYLIFKLMGQFIETEIHCAKGRADCIVHTKDSIYIFEFKLMSAGTPEDAIAQIKEKGYAAQFKAEGKKIILIGSSFDEEERTIGEWKMEEVNI</sequence>
<dbReference type="Pfam" id="PF08011">
    <property type="entry name" value="PDDEXK_9"/>
    <property type="match status" value="1"/>
</dbReference>
<dbReference type="PANTHER" id="PTHR34825">
    <property type="entry name" value="CONSERVED PROTEIN, WITH A WEAK D-GALACTARATE DEHYDRATASE/ALTRONATE HYDROLASE DOMAIN"/>
    <property type="match status" value="1"/>
</dbReference>
<proteinExistence type="predicted"/>
<protein>
    <submittedName>
        <fullName evidence="2">ATP-binding protein</fullName>
    </submittedName>
</protein>
<reference evidence="2" key="1">
    <citation type="submission" date="2020-04" db="EMBL/GenBank/DDBJ databases">
        <title>Comparative genomics of oral phylogroup-2 Treponema strains.</title>
        <authorList>
            <person name="Zeng H."/>
            <person name="Chan Y.K."/>
            <person name="Watt R.M."/>
        </authorList>
    </citation>
    <scope>NUCLEOTIDE SEQUENCE</scope>
    <source>
        <strain evidence="2">OMZ 905</strain>
    </source>
</reference>
<dbReference type="AlphaFoldDB" id="A0A9Q9BME1"/>
<evidence type="ECO:0000313" key="3">
    <source>
        <dbReference type="Proteomes" id="UP001056981"/>
    </source>
</evidence>
<dbReference type="RefSeq" id="WP_253717085.1">
    <property type="nucleotide sequence ID" value="NZ_CP051522.1"/>
</dbReference>
<name>A0A9Q9BME1_TREDN</name>
<dbReference type="Proteomes" id="UP001056981">
    <property type="component" value="Chromosome"/>
</dbReference>
<keyword evidence="2" id="KW-0547">Nucleotide-binding</keyword>
<dbReference type="GO" id="GO:0005524">
    <property type="term" value="F:ATP binding"/>
    <property type="evidence" value="ECO:0007669"/>
    <property type="project" value="UniProtKB-KW"/>
</dbReference>
<dbReference type="InterPro" id="IPR012547">
    <property type="entry name" value="PDDEXK_9"/>
</dbReference>
<evidence type="ECO:0000259" key="1">
    <source>
        <dbReference type="Pfam" id="PF09820"/>
    </source>
</evidence>
<evidence type="ECO:0000313" key="2">
    <source>
        <dbReference type="EMBL" id="UTD01365.1"/>
    </source>
</evidence>
<feature type="domain" description="AAA-ATPase-like" evidence="1">
    <location>
        <begin position="10"/>
        <end position="216"/>
    </location>
</feature>
<organism evidence="2 3">
    <name type="scientific">Treponema denticola</name>
    <dbReference type="NCBI Taxonomy" id="158"/>
    <lineage>
        <taxon>Bacteria</taxon>
        <taxon>Pseudomonadati</taxon>
        <taxon>Spirochaetota</taxon>
        <taxon>Spirochaetia</taxon>
        <taxon>Spirochaetales</taxon>
        <taxon>Treponemataceae</taxon>
        <taxon>Treponema</taxon>
    </lineage>
</organism>
<dbReference type="PANTHER" id="PTHR34825:SF1">
    <property type="entry name" value="AAA-ATPASE-LIKE DOMAIN-CONTAINING PROTEIN"/>
    <property type="match status" value="1"/>
</dbReference>
<gene>
    <name evidence="2" type="ORF">E4N86_12055</name>
</gene>
<dbReference type="InterPro" id="IPR018631">
    <property type="entry name" value="AAA-ATPase-like_dom"/>
</dbReference>
<keyword evidence="2" id="KW-0067">ATP-binding</keyword>
<accession>A0A9Q9BME1</accession>
<dbReference type="Pfam" id="PF09820">
    <property type="entry name" value="AAA-ATPase_like"/>
    <property type="match status" value="1"/>
</dbReference>